<evidence type="ECO:0000256" key="5">
    <source>
        <dbReference type="ARBA" id="ARBA00023136"/>
    </source>
</evidence>
<evidence type="ECO:0000256" key="6">
    <source>
        <dbReference type="RuleBase" id="RU363108"/>
    </source>
</evidence>
<evidence type="ECO:0000256" key="1">
    <source>
        <dbReference type="ARBA" id="ARBA00004651"/>
    </source>
</evidence>
<proteinExistence type="inferred from homology"/>
<dbReference type="InterPro" id="IPR013604">
    <property type="entry name" value="7TM_chemorcpt"/>
</dbReference>
<dbReference type="GO" id="GO:0005886">
    <property type="term" value="C:plasma membrane"/>
    <property type="evidence" value="ECO:0007669"/>
    <property type="project" value="UniProtKB-SubCell"/>
</dbReference>
<dbReference type="Pfam" id="PF08395">
    <property type="entry name" value="7tm_7"/>
    <property type="match status" value="1"/>
</dbReference>
<keyword evidence="6" id="KW-0807">Transducer</keyword>
<keyword evidence="4 6" id="KW-1133">Transmembrane helix</keyword>
<comment type="subcellular location">
    <subcellularLocation>
        <location evidence="1 6">Cell membrane</location>
        <topology evidence="1 6">Multi-pass membrane protein</topology>
    </subcellularLocation>
</comment>
<sequence>MSTGEVAKFINNILFWPKTLSVVPSGKMLRTNNKFYIFSIFHQLMITLIAISAFRYFTYIVTPIDIFRVILPVYIIFTCIILNAIKVSLQIYANQYKDIFSSLSEINLRLKRINPFSPPLYDTLETKAFEFFWVFSFLYASMLGSVSFFFGDHHIWRLSSFVHNTNINMAHFVLTIIECFVTVINIQLDYIKKNIYTKQKIFALEQCVSTYLKIYNTCLKIEKIFSPHLLLIMSLYFAMIIMHLHFLIMKFSDKHFHTRPLYHEYNVAITVLCAVDILQCARCFQMLHSNSEELNIALYEVLMKREGKELLKCRKLLASIYANRKISVSALEFFNVDYTMVQSMISSCTTFVVIMSQFETSI</sequence>
<organism evidence="7 8">
    <name type="scientific">Nezara viridula</name>
    <name type="common">Southern green stink bug</name>
    <name type="synonym">Cimex viridulus</name>
    <dbReference type="NCBI Taxonomy" id="85310"/>
    <lineage>
        <taxon>Eukaryota</taxon>
        <taxon>Metazoa</taxon>
        <taxon>Ecdysozoa</taxon>
        <taxon>Arthropoda</taxon>
        <taxon>Hexapoda</taxon>
        <taxon>Insecta</taxon>
        <taxon>Pterygota</taxon>
        <taxon>Neoptera</taxon>
        <taxon>Paraneoptera</taxon>
        <taxon>Hemiptera</taxon>
        <taxon>Heteroptera</taxon>
        <taxon>Panheteroptera</taxon>
        <taxon>Pentatomomorpha</taxon>
        <taxon>Pentatomoidea</taxon>
        <taxon>Pentatomidae</taxon>
        <taxon>Pentatominae</taxon>
        <taxon>Nezara</taxon>
    </lineage>
</organism>
<dbReference type="EMBL" id="OV725083">
    <property type="protein sequence ID" value="CAH1407214.1"/>
    <property type="molecule type" value="Genomic_DNA"/>
</dbReference>
<feature type="transmembrane region" description="Helical" evidence="6">
    <location>
        <begin position="131"/>
        <end position="150"/>
    </location>
</feature>
<feature type="transmembrane region" description="Helical" evidence="6">
    <location>
        <begin position="229"/>
        <end position="249"/>
    </location>
</feature>
<feature type="transmembrane region" description="Helical" evidence="6">
    <location>
        <begin position="35"/>
        <end position="54"/>
    </location>
</feature>
<evidence type="ECO:0000313" key="7">
    <source>
        <dbReference type="EMBL" id="CAH1407214.1"/>
    </source>
</evidence>
<keyword evidence="8" id="KW-1185">Reference proteome</keyword>
<evidence type="ECO:0000256" key="4">
    <source>
        <dbReference type="ARBA" id="ARBA00022989"/>
    </source>
</evidence>
<evidence type="ECO:0000256" key="2">
    <source>
        <dbReference type="ARBA" id="ARBA00022475"/>
    </source>
</evidence>
<keyword evidence="6" id="KW-0675">Receptor</keyword>
<dbReference type="Proteomes" id="UP001152798">
    <property type="component" value="Chromosome 7"/>
</dbReference>
<evidence type="ECO:0000256" key="3">
    <source>
        <dbReference type="ARBA" id="ARBA00022692"/>
    </source>
</evidence>
<evidence type="ECO:0000313" key="8">
    <source>
        <dbReference type="Proteomes" id="UP001152798"/>
    </source>
</evidence>
<dbReference type="OrthoDB" id="6366728at2759"/>
<reference evidence="7" key="1">
    <citation type="submission" date="2022-01" db="EMBL/GenBank/DDBJ databases">
        <authorList>
            <person name="King R."/>
        </authorList>
    </citation>
    <scope>NUCLEOTIDE SEQUENCE</scope>
</reference>
<feature type="transmembrane region" description="Helical" evidence="6">
    <location>
        <begin position="170"/>
        <end position="191"/>
    </location>
</feature>
<dbReference type="GO" id="GO:0050909">
    <property type="term" value="P:sensory perception of taste"/>
    <property type="evidence" value="ECO:0007669"/>
    <property type="project" value="InterPro"/>
</dbReference>
<comment type="similarity">
    <text evidence="6">Belongs to the insect chemoreceptor superfamily. Gustatory receptor (GR) family.</text>
</comment>
<gene>
    <name evidence="7" type="ORF">NEZAVI_LOCUS14992</name>
</gene>
<protein>
    <recommendedName>
        <fullName evidence="6">Gustatory receptor</fullName>
    </recommendedName>
</protein>
<name>A0A9P0MW37_NEZVI</name>
<feature type="transmembrane region" description="Helical" evidence="6">
    <location>
        <begin position="66"/>
        <end position="85"/>
    </location>
</feature>
<keyword evidence="5 6" id="KW-0472">Membrane</keyword>
<keyword evidence="2 6" id="KW-1003">Cell membrane</keyword>
<dbReference type="AlphaFoldDB" id="A0A9P0MW37"/>
<dbReference type="GO" id="GO:0007165">
    <property type="term" value="P:signal transduction"/>
    <property type="evidence" value="ECO:0007669"/>
    <property type="project" value="UniProtKB-KW"/>
</dbReference>
<accession>A0A9P0MW37</accession>
<keyword evidence="3 6" id="KW-0812">Transmembrane</keyword>
<comment type="function">
    <text evidence="6">Gustatory receptor which mediates acceptance or avoidance behavior, depending on its substrates.</text>
</comment>
<comment type="caution">
    <text evidence="6">Lacks conserved residue(s) required for the propagation of feature annotation.</text>
</comment>